<accession>A0A9N9DST2</accession>
<dbReference type="Proteomes" id="UP000789405">
    <property type="component" value="Unassembled WGS sequence"/>
</dbReference>
<reference evidence="1" key="1">
    <citation type="submission" date="2021-06" db="EMBL/GenBank/DDBJ databases">
        <authorList>
            <person name="Kallberg Y."/>
            <person name="Tangrot J."/>
            <person name="Rosling A."/>
        </authorList>
    </citation>
    <scope>NUCLEOTIDE SEQUENCE</scope>
    <source>
        <strain evidence="1">MA453B</strain>
    </source>
</reference>
<evidence type="ECO:0000313" key="2">
    <source>
        <dbReference type="Proteomes" id="UP000789405"/>
    </source>
</evidence>
<protein>
    <submittedName>
        <fullName evidence="1">28664_t:CDS:1</fullName>
    </submittedName>
</protein>
<name>A0A9N9DST2_9GLOM</name>
<gene>
    <name evidence="1" type="ORF">DERYTH_LOCUS9928</name>
</gene>
<organism evidence="1 2">
    <name type="scientific">Dentiscutata erythropus</name>
    <dbReference type="NCBI Taxonomy" id="1348616"/>
    <lineage>
        <taxon>Eukaryota</taxon>
        <taxon>Fungi</taxon>
        <taxon>Fungi incertae sedis</taxon>
        <taxon>Mucoromycota</taxon>
        <taxon>Glomeromycotina</taxon>
        <taxon>Glomeromycetes</taxon>
        <taxon>Diversisporales</taxon>
        <taxon>Gigasporaceae</taxon>
        <taxon>Dentiscutata</taxon>
    </lineage>
</organism>
<sequence length="40" mass="4880">MKGKKIYCAKNYRNADKGCFDFYTFDCYTENIEPQLLYRK</sequence>
<evidence type="ECO:0000313" key="1">
    <source>
        <dbReference type="EMBL" id="CAG8646196.1"/>
    </source>
</evidence>
<comment type="caution">
    <text evidence="1">The sequence shown here is derived from an EMBL/GenBank/DDBJ whole genome shotgun (WGS) entry which is preliminary data.</text>
</comment>
<keyword evidence="2" id="KW-1185">Reference proteome</keyword>
<dbReference type="AlphaFoldDB" id="A0A9N9DST2"/>
<dbReference type="EMBL" id="CAJVPY010005583">
    <property type="protein sequence ID" value="CAG8646196.1"/>
    <property type="molecule type" value="Genomic_DNA"/>
</dbReference>
<proteinExistence type="predicted"/>